<keyword evidence="12" id="KW-1185">Reference proteome</keyword>
<feature type="transmembrane region" description="Helical" evidence="9">
    <location>
        <begin position="228"/>
        <end position="249"/>
    </location>
</feature>
<evidence type="ECO:0000256" key="6">
    <source>
        <dbReference type="ARBA" id="ARBA00023136"/>
    </source>
</evidence>
<accession>A0AAV9N726</accession>
<feature type="transmembrane region" description="Helical" evidence="9">
    <location>
        <begin position="188"/>
        <end position="208"/>
    </location>
</feature>
<evidence type="ECO:0000256" key="5">
    <source>
        <dbReference type="ARBA" id="ARBA00022989"/>
    </source>
</evidence>
<dbReference type="InterPro" id="IPR050360">
    <property type="entry name" value="MFS_Sugar_Transporters"/>
</dbReference>
<organism evidence="11 12">
    <name type="scientific">Exophiala bonariae</name>
    <dbReference type="NCBI Taxonomy" id="1690606"/>
    <lineage>
        <taxon>Eukaryota</taxon>
        <taxon>Fungi</taxon>
        <taxon>Dikarya</taxon>
        <taxon>Ascomycota</taxon>
        <taxon>Pezizomycotina</taxon>
        <taxon>Eurotiomycetes</taxon>
        <taxon>Chaetothyriomycetidae</taxon>
        <taxon>Chaetothyriales</taxon>
        <taxon>Herpotrichiellaceae</taxon>
        <taxon>Exophiala</taxon>
    </lineage>
</organism>
<dbReference type="PANTHER" id="PTHR48022">
    <property type="entry name" value="PLASTIDIC GLUCOSE TRANSPORTER 4"/>
    <property type="match status" value="1"/>
</dbReference>
<evidence type="ECO:0000313" key="12">
    <source>
        <dbReference type="Proteomes" id="UP001358417"/>
    </source>
</evidence>
<feature type="transmembrane region" description="Helical" evidence="9">
    <location>
        <begin position="155"/>
        <end position="176"/>
    </location>
</feature>
<evidence type="ECO:0000256" key="3">
    <source>
        <dbReference type="ARBA" id="ARBA00022448"/>
    </source>
</evidence>
<dbReference type="PROSITE" id="PS00217">
    <property type="entry name" value="SUGAR_TRANSPORT_2"/>
    <property type="match status" value="1"/>
</dbReference>
<gene>
    <name evidence="11" type="ORF">LTR84_005623</name>
</gene>
<keyword evidence="7" id="KW-0462">Maltose metabolism</keyword>
<proteinExistence type="inferred from homology"/>
<dbReference type="InterPro" id="IPR036259">
    <property type="entry name" value="MFS_trans_sf"/>
</dbReference>
<dbReference type="FunFam" id="1.20.1250.20:FF:000078">
    <property type="entry name" value="MFS maltose transporter, putative"/>
    <property type="match status" value="1"/>
</dbReference>
<dbReference type="Pfam" id="PF00083">
    <property type="entry name" value="Sugar_tr"/>
    <property type="match status" value="1"/>
</dbReference>
<evidence type="ECO:0000256" key="4">
    <source>
        <dbReference type="ARBA" id="ARBA00022692"/>
    </source>
</evidence>
<feature type="transmembrane region" description="Helical" evidence="9">
    <location>
        <begin position="131"/>
        <end position="149"/>
    </location>
</feature>
<evidence type="ECO:0000256" key="7">
    <source>
        <dbReference type="ARBA" id="ARBA00026248"/>
    </source>
</evidence>
<evidence type="ECO:0000256" key="9">
    <source>
        <dbReference type="SAM" id="Phobius"/>
    </source>
</evidence>
<feature type="transmembrane region" description="Helical" evidence="9">
    <location>
        <begin position="442"/>
        <end position="464"/>
    </location>
</feature>
<dbReference type="InterPro" id="IPR003663">
    <property type="entry name" value="Sugar/inositol_transpt"/>
</dbReference>
<dbReference type="Proteomes" id="UP001358417">
    <property type="component" value="Unassembled WGS sequence"/>
</dbReference>
<comment type="subcellular location">
    <subcellularLocation>
        <location evidence="1">Membrane</location>
        <topology evidence="1">Multi-pass membrane protein</topology>
    </subcellularLocation>
</comment>
<feature type="transmembrane region" description="Helical" evidence="9">
    <location>
        <begin position="309"/>
        <end position="328"/>
    </location>
</feature>
<dbReference type="InterPro" id="IPR020846">
    <property type="entry name" value="MFS_dom"/>
</dbReference>
<dbReference type="GO" id="GO:0016020">
    <property type="term" value="C:membrane"/>
    <property type="evidence" value="ECO:0007669"/>
    <property type="project" value="UniProtKB-SubCell"/>
</dbReference>
<dbReference type="PROSITE" id="PS50850">
    <property type="entry name" value="MFS"/>
    <property type="match status" value="1"/>
</dbReference>
<reference evidence="11 12" key="1">
    <citation type="submission" date="2023-08" db="EMBL/GenBank/DDBJ databases">
        <title>Black Yeasts Isolated from many extreme environments.</title>
        <authorList>
            <person name="Coleine C."/>
            <person name="Stajich J.E."/>
            <person name="Selbmann L."/>
        </authorList>
    </citation>
    <scope>NUCLEOTIDE SEQUENCE [LARGE SCALE GENOMIC DNA]</scope>
    <source>
        <strain evidence="11 12">CCFEE 5792</strain>
    </source>
</reference>
<evidence type="ECO:0000256" key="2">
    <source>
        <dbReference type="ARBA" id="ARBA00010992"/>
    </source>
</evidence>
<feature type="transmembrane region" description="Helical" evidence="9">
    <location>
        <begin position="348"/>
        <end position="367"/>
    </location>
</feature>
<keyword evidence="6 9" id="KW-0472">Membrane</keyword>
<name>A0AAV9N726_9EURO</name>
<dbReference type="GO" id="GO:0005351">
    <property type="term" value="F:carbohydrate:proton symporter activity"/>
    <property type="evidence" value="ECO:0007669"/>
    <property type="project" value="TreeGrafter"/>
</dbReference>
<evidence type="ECO:0000256" key="8">
    <source>
        <dbReference type="RuleBase" id="RU003346"/>
    </source>
</evidence>
<keyword evidence="5 9" id="KW-1133">Transmembrane helix</keyword>
<feature type="transmembrane region" description="Helical" evidence="9">
    <location>
        <begin position="470"/>
        <end position="495"/>
    </location>
</feature>
<evidence type="ECO:0000256" key="1">
    <source>
        <dbReference type="ARBA" id="ARBA00004141"/>
    </source>
</evidence>
<evidence type="ECO:0000313" key="11">
    <source>
        <dbReference type="EMBL" id="KAK5048533.1"/>
    </source>
</evidence>
<dbReference type="InterPro" id="IPR005828">
    <property type="entry name" value="MFS_sugar_transport-like"/>
</dbReference>
<dbReference type="GeneID" id="89973798"/>
<dbReference type="RefSeq" id="XP_064703892.1">
    <property type="nucleotide sequence ID" value="XM_064849189.1"/>
</dbReference>
<protein>
    <recommendedName>
        <fullName evidence="10">Major facilitator superfamily (MFS) profile domain-containing protein</fullName>
    </recommendedName>
</protein>
<comment type="similarity">
    <text evidence="2 8">Belongs to the major facilitator superfamily. Sugar transporter (TC 2.A.1.1) family.</text>
</comment>
<dbReference type="PANTHER" id="PTHR48022:SF5">
    <property type="entry name" value="ALPHA-GLUCOSIDES PERMEASE MPH2-RELATED"/>
    <property type="match status" value="1"/>
</dbReference>
<dbReference type="SUPFAM" id="SSF103473">
    <property type="entry name" value="MFS general substrate transporter"/>
    <property type="match status" value="1"/>
</dbReference>
<dbReference type="AlphaFoldDB" id="A0AAV9N726"/>
<dbReference type="GO" id="GO:0000023">
    <property type="term" value="P:maltose metabolic process"/>
    <property type="evidence" value="ECO:0007669"/>
    <property type="project" value="UniProtKB-KW"/>
</dbReference>
<dbReference type="InterPro" id="IPR005829">
    <property type="entry name" value="Sugar_transporter_CS"/>
</dbReference>
<feature type="domain" description="Major facilitator superfamily (MFS) profile" evidence="10">
    <location>
        <begin position="54"/>
        <end position="499"/>
    </location>
</feature>
<feature type="transmembrane region" description="Helical" evidence="9">
    <location>
        <begin position="407"/>
        <end position="430"/>
    </location>
</feature>
<dbReference type="Gene3D" id="1.20.1250.20">
    <property type="entry name" value="MFS general substrate transporter like domains"/>
    <property type="match status" value="1"/>
</dbReference>
<feature type="transmembrane region" description="Helical" evidence="9">
    <location>
        <begin position="374"/>
        <end position="395"/>
    </location>
</feature>
<keyword evidence="3 8" id="KW-0813">Transport</keyword>
<comment type="caution">
    <text evidence="11">The sequence shown here is derived from an EMBL/GenBank/DDBJ whole genome shotgun (WGS) entry which is preliminary data.</text>
</comment>
<dbReference type="EMBL" id="JAVRRD010000021">
    <property type="protein sequence ID" value="KAK5048533.1"/>
    <property type="molecule type" value="Genomic_DNA"/>
</dbReference>
<feature type="transmembrane region" description="Helical" evidence="9">
    <location>
        <begin position="51"/>
        <end position="78"/>
    </location>
</feature>
<sequence>MEKNFATIVPERTADYQESTTTEHLVTEAEAAMAWEHSLTLSRALKLYRKAIMYGAFVSLALVMEGFDTKIMGSLYAVPAFRTAYGTRASSGSYQISAPWQSGMMGITGVSCIIGMFIGGYVTEKIGFRKTMIGTLLSMPLIIFIFFFAPSLEVIAVGNFLFGLPLGIFQTITTVYVTEIMPNALRPYLTSCYSLAYALGQLLNAAIFRATLNLPSPWPYRVPFALQWFWPIIIIPALYFAPESPWWLVRQNRLDDARASLRKLTSENLDIEIQQLISLMVFTTNHERSIEAGTSYVTCFKKVNLYRTLIVIGVYIMQVLTGAPLRAWMTYFFQQGGLPTDQSFNMTIVALALSLMGVLGSWVVMTYTGRRRMYLVGNMISIALFVAIGGLGIGLRKSKLSGLAWGIGSLLAVDGFIASLLILPVTFVLVSEIPSALLRSKSVVIARNSYTAVNIIAGVLTPYMLNPTAWGWGAVTGFFWAGACVIGLTFTFFMVPESKGRTTAEMDILFEQKISVRKFKSTEISLIRGVQEGLPVHRQSL</sequence>
<dbReference type="NCBIfam" id="TIGR00879">
    <property type="entry name" value="SP"/>
    <property type="match status" value="1"/>
</dbReference>
<evidence type="ECO:0000259" key="10">
    <source>
        <dbReference type="PROSITE" id="PS50850"/>
    </source>
</evidence>
<keyword evidence="4 9" id="KW-0812">Transmembrane</keyword>
<feature type="transmembrane region" description="Helical" evidence="9">
    <location>
        <begin position="98"/>
        <end position="119"/>
    </location>
</feature>